<dbReference type="OMA" id="EQDRAYW"/>
<dbReference type="PANTHER" id="PTHR20951">
    <property type="entry name" value="C13ORF1 PROTEIN-RELATED"/>
    <property type="match status" value="1"/>
</dbReference>
<dbReference type="InterPro" id="IPR043136">
    <property type="entry name" value="B30.2/SPRY_sf"/>
</dbReference>
<sequence>MSAPSLSFTADDQAKGCGLALIDCPVEQDRAYWEWHIDETASQQGSLIMFGVSNKRNQKFYEILGESSIPAEKHGTKFLAGVEGLKEGDVVGVAVQQSQVPMIRIFVNGEESSASVSKFRGSCFPAVYLPDAGVTFLYREDQLRSRPAGWDPLIAERSLV</sequence>
<proteinExistence type="predicted"/>
<comment type="caution">
    <text evidence="1">The sequence shown here is derived from an EMBL/GenBank/DDBJ whole genome shotgun (WGS) entry which is preliminary data.</text>
</comment>
<evidence type="ECO:0000313" key="1">
    <source>
        <dbReference type="EMBL" id="EJK65724.1"/>
    </source>
</evidence>
<dbReference type="PANTHER" id="PTHR20951:SF2">
    <property type="entry name" value="SPRY DOMAIN-CONTAINING PROTEIN 7"/>
    <property type="match status" value="1"/>
</dbReference>
<evidence type="ECO:0008006" key="3">
    <source>
        <dbReference type="Google" id="ProtNLM"/>
    </source>
</evidence>
<dbReference type="InterPro" id="IPR035766">
    <property type="entry name" value="SPRYD7"/>
</dbReference>
<dbReference type="CDD" id="cd11709">
    <property type="entry name" value="SPRY"/>
    <property type="match status" value="1"/>
</dbReference>
<accession>K0SL93</accession>
<dbReference type="eggNOG" id="ENOG502T8I7">
    <property type="taxonomic scope" value="Eukaryota"/>
</dbReference>
<gene>
    <name evidence="1" type="ORF">THAOC_13392</name>
</gene>
<evidence type="ECO:0000313" key="2">
    <source>
        <dbReference type="Proteomes" id="UP000266841"/>
    </source>
</evidence>
<organism evidence="1 2">
    <name type="scientific">Thalassiosira oceanica</name>
    <name type="common">Marine diatom</name>
    <dbReference type="NCBI Taxonomy" id="159749"/>
    <lineage>
        <taxon>Eukaryota</taxon>
        <taxon>Sar</taxon>
        <taxon>Stramenopiles</taxon>
        <taxon>Ochrophyta</taxon>
        <taxon>Bacillariophyta</taxon>
        <taxon>Coscinodiscophyceae</taxon>
        <taxon>Thalassiosirophycidae</taxon>
        <taxon>Thalassiosirales</taxon>
        <taxon>Thalassiosiraceae</taxon>
        <taxon>Thalassiosira</taxon>
    </lineage>
</organism>
<dbReference type="OrthoDB" id="40953at2759"/>
<dbReference type="Proteomes" id="UP000266841">
    <property type="component" value="Unassembled WGS sequence"/>
</dbReference>
<keyword evidence="2" id="KW-1185">Reference proteome</keyword>
<reference evidence="1 2" key="1">
    <citation type="journal article" date="2012" name="Genome Biol.">
        <title>Genome and low-iron response of an oceanic diatom adapted to chronic iron limitation.</title>
        <authorList>
            <person name="Lommer M."/>
            <person name="Specht M."/>
            <person name="Roy A.S."/>
            <person name="Kraemer L."/>
            <person name="Andreson R."/>
            <person name="Gutowska M.A."/>
            <person name="Wolf J."/>
            <person name="Bergner S.V."/>
            <person name="Schilhabel M.B."/>
            <person name="Klostermeier U.C."/>
            <person name="Beiko R.G."/>
            <person name="Rosenstiel P."/>
            <person name="Hippler M."/>
            <person name="Laroche J."/>
        </authorList>
    </citation>
    <scope>NUCLEOTIDE SEQUENCE [LARGE SCALE GENOMIC DNA]</scope>
    <source>
        <strain evidence="1 2">CCMP1005</strain>
    </source>
</reference>
<protein>
    <recommendedName>
        <fullName evidence="3">SPRY domain-containing protein</fullName>
    </recommendedName>
</protein>
<dbReference type="Gene3D" id="2.60.120.920">
    <property type="match status" value="1"/>
</dbReference>
<name>K0SL93_THAOC</name>
<dbReference type="AlphaFoldDB" id="K0SL93"/>
<dbReference type="EMBL" id="AGNL01015540">
    <property type="protein sequence ID" value="EJK65724.1"/>
    <property type="molecule type" value="Genomic_DNA"/>
</dbReference>